<dbReference type="RefSeq" id="WP_346101405.1">
    <property type="nucleotide sequence ID" value="NZ_BAAAMU010000003.1"/>
</dbReference>
<evidence type="ECO:0000313" key="2">
    <source>
        <dbReference type="Proteomes" id="UP001500064"/>
    </source>
</evidence>
<proteinExistence type="predicted"/>
<accession>A0ABN2EQV3</accession>
<gene>
    <name evidence="1" type="ORF">GCM10009733_007240</name>
</gene>
<comment type="caution">
    <text evidence="1">The sequence shown here is derived from an EMBL/GenBank/DDBJ whole genome shotgun (WGS) entry which is preliminary data.</text>
</comment>
<reference evidence="1 2" key="1">
    <citation type="journal article" date="2019" name="Int. J. Syst. Evol. Microbiol.">
        <title>The Global Catalogue of Microorganisms (GCM) 10K type strain sequencing project: providing services to taxonomists for standard genome sequencing and annotation.</title>
        <authorList>
            <consortium name="The Broad Institute Genomics Platform"/>
            <consortium name="The Broad Institute Genome Sequencing Center for Infectious Disease"/>
            <person name="Wu L."/>
            <person name="Ma J."/>
        </authorList>
    </citation>
    <scope>NUCLEOTIDE SEQUENCE [LARGE SCALE GENOMIC DNA]</scope>
    <source>
        <strain evidence="1 2">JCM 13929</strain>
    </source>
</reference>
<evidence type="ECO:0008006" key="3">
    <source>
        <dbReference type="Google" id="ProtNLM"/>
    </source>
</evidence>
<evidence type="ECO:0000313" key="1">
    <source>
        <dbReference type="EMBL" id="GAA1613671.1"/>
    </source>
</evidence>
<keyword evidence="2" id="KW-1185">Reference proteome</keyword>
<organism evidence="1 2">
    <name type="scientific">Nonomuraea maheshkhaliensis</name>
    <dbReference type="NCBI Taxonomy" id="419590"/>
    <lineage>
        <taxon>Bacteria</taxon>
        <taxon>Bacillati</taxon>
        <taxon>Actinomycetota</taxon>
        <taxon>Actinomycetes</taxon>
        <taxon>Streptosporangiales</taxon>
        <taxon>Streptosporangiaceae</taxon>
        <taxon>Nonomuraea</taxon>
    </lineage>
</organism>
<dbReference type="EMBL" id="BAAAMU010000003">
    <property type="protein sequence ID" value="GAA1613671.1"/>
    <property type="molecule type" value="Genomic_DNA"/>
</dbReference>
<name>A0ABN2EQV3_9ACTN</name>
<protein>
    <recommendedName>
        <fullName evidence="3">Integrase</fullName>
    </recommendedName>
</protein>
<dbReference type="Proteomes" id="UP001500064">
    <property type="component" value="Unassembled WGS sequence"/>
</dbReference>
<sequence>MSAEVVALRPDAGDVASVADRALTALHRHLDRCKLSANTVKAYKRQAALT</sequence>